<gene>
    <name evidence="1" type="ORF">GCM10009129_16080</name>
</gene>
<comment type="caution">
    <text evidence="1">The sequence shown here is derived from an EMBL/GenBank/DDBJ whole genome shotgun (WGS) entry which is preliminary data.</text>
</comment>
<evidence type="ECO:0000313" key="1">
    <source>
        <dbReference type="EMBL" id="GAA0319237.1"/>
    </source>
</evidence>
<dbReference type="Proteomes" id="UP001501787">
    <property type="component" value="Unassembled WGS sequence"/>
</dbReference>
<dbReference type="EMBL" id="BAAAFR010000005">
    <property type="protein sequence ID" value="GAA0319237.1"/>
    <property type="molecule type" value="Genomic_DNA"/>
</dbReference>
<evidence type="ECO:0008006" key="3">
    <source>
        <dbReference type="Google" id="ProtNLM"/>
    </source>
</evidence>
<reference evidence="2" key="1">
    <citation type="journal article" date="2019" name="Int. J. Syst. Evol. Microbiol.">
        <title>The Global Catalogue of Microorganisms (GCM) 10K type strain sequencing project: providing services to taxonomists for standard genome sequencing and annotation.</title>
        <authorList>
            <consortium name="The Broad Institute Genomics Platform"/>
            <consortium name="The Broad Institute Genome Sequencing Center for Infectious Disease"/>
            <person name="Wu L."/>
            <person name="Ma J."/>
        </authorList>
    </citation>
    <scope>NUCLEOTIDE SEQUENCE [LARGE SCALE GENOMIC DNA]</scope>
    <source>
        <strain evidence="2">JCM 16343</strain>
    </source>
</reference>
<organism evidence="1 2">
    <name type="scientific">Psychrobacter aestuarii</name>
    <dbReference type="NCBI Taxonomy" id="556327"/>
    <lineage>
        <taxon>Bacteria</taxon>
        <taxon>Pseudomonadati</taxon>
        <taxon>Pseudomonadota</taxon>
        <taxon>Gammaproteobacteria</taxon>
        <taxon>Moraxellales</taxon>
        <taxon>Moraxellaceae</taxon>
        <taxon>Psychrobacter</taxon>
    </lineage>
</organism>
<sequence>MNRMMQLKKLYGEAKAYGVLMQCSYEVRLEDVFGIGSDIPWFKDKALRYLVTDTDLSYGSLENETFQAGAYQASYITGASEDTIDLTFIETVKGAIFNSYRRCYERAVPGDGTVNEPKKYTFKLTVNLLNHNDIDAKPVFGRSWLVSVKEGKTDLSSAGRSEIVKVPITFQKIRPLMFER</sequence>
<proteinExistence type="predicted"/>
<protein>
    <recommendedName>
        <fullName evidence="3">DUF1833 domain-containing protein</fullName>
    </recommendedName>
</protein>
<accession>A0ABP3FL37</accession>
<evidence type="ECO:0000313" key="2">
    <source>
        <dbReference type="Proteomes" id="UP001501787"/>
    </source>
</evidence>
<keyword evidence="2" id="KW-1185">Reference proteome</keyword>
<name>A0ABP3FL37_9GAMM</name>